<feature type="domain" description="Bacterial transcriptional activator" evidence="6">
    <location>
        <begin position="93"/>
        <end position="237"/>
    </location>
</feature>
<dbReference type="InterPro" id="IPR005158">
    <property type="entry name" value="BTAD"/>
</dbReference>
<dbReference type="SMART" id="SM00862">
    <property type="entry name" value="Trans_reg_C"/>
    <property type="match status" value="1"/>
</dbReference>
<keyword evidence="8" id="KW-1185">Reference proteome</keyword>
<dbReference type="CDD" id="cd15831">
    <property type="entry name" value="BTAD"/>
    <property type="match status" value="1"/>
</dbReference>
<evidence type="ECO:0000256" key="2">
    <source>
        <dbReference type="ARBA" id="ARBA00023015"/>
    </source>
</evidence>
<accession>A0A4Q7KLI4</accession>
<dbReference type="EMBL" id="SGWQ01000007">
    <property type="protein sequence ID" value="RZS36411.1"/>
    <property type="molecule type" value="Genomic_DNA"/>
</dbReference>
<name>A0A4Q7KLI4_9PSEU</name>
<dbReference type="InterPro" id="IPR011990">
    <property type="entry name" value="TPR-like_helical_dom_sf"/>
</dbReference>
<dbReference type="GO" id="GO:0000160">
    <property type="term" value="P:phosphorelay signal transduction system"/>
    <property type="evidence" value="ECO:0007669"/>
    <property type="project" value="InterPro"/>
</dbReference>
<dbReference type="AlphaFoldDB" id="A0A4Q7KLI4"/>
<dbReference type="InterPro" id="IPR036388">
    <property type="entry name" value="WH-like_DNA-bd_sf"/>
</dbReference>
<dbReference type="InterPro" id="IPR051677">
    <property type="entry name" value="AfsR-DnrI-RedD_regulator"/>
</dbReference>
<sequence length="248" mass="27670">MLFALLGPLRIRSGGVDVEIGADKPRAVLTVLLSAANTWVPTEAIIDAVWSRERPPSVRENLKTYVWMLRGKLPGRIEGRPGAYRILVADRELDTWQFEQSYFAARQLLASAQHAAASGRLADALRMWRGEPFTPIDTEPARAEADRLIELRWQVREALADSLLAAGRAAEAIKELRVMLAEDSLRELIWYRLLVALDLDGQRSEALASYHRARRALRIELGVEPGPELRGVYERLLTSGGRVPALTG</sequence>
<comment type="similarity">
    <text evidence="1">Belongs to the AfsR/DnrI/RedD regulatory family.</text>
</comment>
<keyword evidence="4" id="KW-0804">Transcription</keyword>
<dbReference type="Gene3D" id="1.25.40.10">
    <property type="entry name" value="Tetratricopeptide repeat domain"/>
    <property type="match status" value="1"/>
</dbReference>
<dbReference type="Proteomes" id="UP000294257">
    <property type="component" value="Unassembled WGS sequence"/>
</dbReference>
<reference evidence="7 8" key="1">
    <citation type="submission" date="2019-02" db="EMBL/GenBank/DDBJ databases">
        <title>Genomic Encyclopedia of Type Strains, Phase IV (KMG-IV): sequencing the most valuable type-strain genomes for metagenomic binning, comparative biology and taxonomic classification.</title>
        <authorList>
            <person name="Goeker M."/>
        </authorList>
    </citation>
    <scope>NUCLEOTIDE SEQUENCE [LARGE SCALE GENOMIC DNA]</scope>
    <source>
        <strain evidence="7 8">DSM 101727</strain>
    </source>
</reference>
<evidence type="ECO:0000256" key="1">
    <source>
        <dbReference type="ARBA" id="ARBA00005820"/>
    </source>
</evidence>
<evidence type="ECO:0000259" key="6">
    <source>
        <dbReference type="SMART" id="SM01043"/>
    </source>
</evidence>
<dbReference type="InterPro" id="IPR001867">
    <property type="entry name" value="OmpR/PhoB-type_DNA-bd"/>
</dbReference>
<dbReference type="SUPFAM" id="SSF48452">
    <property type="entry name" value="TPR-like"/>
    <property type="match status" value="1"/>
</dbReference>
<feature type="domain" description="OmpR/PhoB-type" evidence="5">
    <location>
        <begin position="17"/>
        <end position="86"/>
    </location>
</feature>
<dbReference type="GO" id="GO:0006355">
    <property type="term" value="P:regulation of DNA-templated transcription"/>
    <property type="evidence" value="ECO:0007669"/>
    <property type="project" value="InterPro"/>
</dbReference>
<evidence type="ECO:0000259" key="5">
    <source>
        <dbReference type="SMART" id="SM00862"/>
    </source>
</evidence>
<comment type="caution">
    <text evidence="7">The sequence shown here is derived from an EMBL/GenBank/DDBJ whole genome shotgun (WGS) entry which is preliminary data.</text>
</comment>
<keyword evidence="3 7" id="KW-0238">DNA-binding</keyword>
<proteinExistence type="inferred from homology"/>
<evidence type="ECO:0000313" key="8">
    <source>
        <dbReference type="Proteomes" id="UP000294257"/>
    </source>
</evidence>
<dbReference type="PANTHER" id="PTHR35807:SF1">
    <property type="entry name" value="TRANSCRIPTIONAL REGULATOR REDD"/>
    <property type="match status" value="1"/>
</dbReference>
<dbReference type="OrthoDB" id="3817100at2"/>
<dbReference type="Pfam" id="PF03704">
    <property type="entry name" value="BTAD"/>
    <property type="match status" value="1"/>
</dbReference>
<dbReference type="PANTHER" id="PTHR35807">
    <property type="entry name" value="TRANSCRIPTIONAL REGULATOR REDD-RELATED"/>
    <property type="match status" value="1"/>
</dbReference>
<dbReference type="GO" id="GO:0003677">
    <property type="term" value="F:DNA binding"/>
    <property type="evidence" value="ECO:0007669"/>
    <property type="project" value="UniProtKB-KW"/>
</dbReference>
<evidence type="ECO:0000256" key="4">
    <source>
        <dbReference type="ARBA" id="ARBA00023163"/>
    </source>
</evidence>
<dbReference type="SUPFAM" id="SSF46894">
    <property type="entry name" value="C-terminal effector domain of the bipartite response regulators"/>
    <property type="match status" value="1"/>
</dbReference>
<gene>
    <name evidence="7" type="ORF">EV193_10792</name>
</gene>
<dbReference type="InterPro" id="IPR016032">
    <property type="entry name" value="Sig_transdc_resp-reg_C-effctor"/>
</dbReference>
<keyword evidence="2" id="KW-0805">Transcription regulation</keyword>
<dbReference type="RefSeq" id="WP_130345915.1">
    <property type="nucleotide sequence ID" value="NZ_SGWQ01000007.1"/>
</dbReference>
<dbReference type="Gene3D" id="1.10.10.10">
    <property type="entry name" value="Winged helix-like DNA-binding domain superfamily/Winged helix DNA-binding domain"/>
    <property type="match status" value="1"/>
</dbReference>
<evidence type="ECO:0000256" key="3">
    <source>
        <dbReference type="ARBA" id="ARBA00023125"/>
    </source>
</evidence>
<dbReference type="SMART" id="SM01043">
    <property type="entry name" value="BTAD"/>
    <property type="match status" value="1"/>
</dbReference>
<organism evidence="7 8">
    <name type="scientific">Herbihabitans rhizosphaerae</name>
    <dbReference type="NCBI Taxonomy" id="1872711"/>
    <lineage>
        <taxon>Bacteria</taxon>
        <taxon>Bacillati</taxon>
        <taxon>Actinomycetota</taxon>
        <taxon>Actinomycetes</taxon>
        <taxon>Pseudonocardiales</taxon>
        <taxon>Pseudonocardiaceae</taxon>
        <taxon>Herbihabitans</taxon>
    </lineage>
</organism>
<evidence type="ECO:0000313" key="7">
    <source>
        <dbReference type="EMBL" id="RZS36411.1"/>
    </source>
</evidence>
<protein>
    <submittedName>
        <fullName evidence="7">DNA-binding SARP family transcriptional activator</fullName>
    </submittedName>
</protein>